<dbReference type="PANTHER" id="PTHR12186">
    <property type="entry name" value="SIKE FAMILY MEMBER"/>
    <property type="match status" value="1"/>
</dbReference>
<organism evidence="4">
    <name type="scientific">Oppiella nova</name>
    <dbReference type="NCBI Taxonomy" id="334625"/>
    <lineage>
        <taxon>Eukaryota</taxon>
        <taxon>Metazoa</taxon>
        <taxon>Ecdysozoa</taxon>
        <taxon>Arthropoda</taxon>
        <taxon>Chelicerata</taxon>
        <taxon>Arachnida</taxon>
        <taxon>Acari</taxon>
        <taxon>Acariformes</taxon>
        <taxon>Sarcoptiformes</taxon>
        <taxon>Oribatida</taxon>
        <taxon>Brachypylina</taxon>
        <taxon>Oppioidea</taxon>
        <taxon>Oppiidae</taxon>
        <taxon>Oppiella</taxon>
    </lineage>
</organism>
<dbReference type="EMBL" id="CAJPVJ010000050">
    <property type="protein sequence ID" value="CAG2159663.1"/>
    <property type="molecule type" value="Genomic_DNA"/>
</dbReference>
<dbReference type="AlphaFoldDB" id="A0A7R9L8S1"/>
<evidence type="ECO:0000256" key="2">
    <source>
        <dbReference type="ARBA" id="ARBA00023054"/>
    </source>
</evidence>
<dbReference type="EMBL" id="OC914875">
    <property type="protein sequence ID" value="CAD7637117.1"/>
    <property type="molecule type" value="Genomic_DNA"/>
</dbReference>
<name>A0A7R9L8S1_9ACAR</name>
<dbReference type="OrthoDB" id="21214at2759"/>
<sequence length="197" mass="22720">MAVSVNQLLLDAKKLVTKLKDYDTKTDHLMARSQTLNKSVEAMKEYHEEVQAMSSRSTSSQRNAIIITIQRESKQLRKLEVENRELKCALEDYQSVLELIMSKYRLQTNQLIKLERVETECLNSQSNDSNEVIMKLKNKIAEMASVMNQSILTDETNAFKEQELIARLRVENKALRELLQISKTHGSLHNHATNDEN</sequence>
<feature type="coiled-coil region" evidence="3">
    <location>
        <begin position="69"/>
        <end position="96"/>
    </location>
</feature>
<comment type="similarity">
    <text evidence="1">Belongs to the SIKE family.</text>
</comment>
<dbReference type="Proteomes" id="UP000728032">
    <property type="component" value="Unassembled WGS sequence"/>
</dbReference>
<evidence type="ECO:0000256" key="3">
    <source>
        <dbReference type="SAM" id="Coils"/>
    </source>
</evidence>
<evidence type="ECO:0000313" key="4">
    <source>
        <dbReference type="EMBL" id="CAD7637117.1"/>
    </source>
</evidence>
<evidence type="ECO:0000256" key="1">
    <source>
        <dbReference type="ARBA" id="ARBA00005537"/>
    </source>
</evidence>
<keyword evidence="5" id="KW-1185">Reference proteome</keyword>
<evidence type="ECO:0000313" key="5">
    <source>
        <dbReference type="Proteomes" id="UP000728032"/>
    </source>
</evidence>
<gene>
    <name evidence="4" type="ORF">ONB1V03_LOCUS623</name>
</gene>
<dbReference type="PANTHER" id="PTHR12186:SF2">
    <property type="entry name" value="FGFR1 ONCOGENE PARTNER 2 HOMOLOG"/>
    <property type="match status" value="1"/>
</dbReference>
<keyword evidence="2 3" id="KW-0175">Coiled coil</keyword>
<dbReference type="InterPro" id="IPR008555">
    <property type="entry name" value="SIKE"/>
</dbReference>
<protein>
    <submittedName>
        <fullName evidence="4">Uncharacterized protein</fullName>
    </submittedName>
</protein>
<proteinExistence type="inferred from homology"/>
<reference evidence="4" key="1">
    <citation type="submission" date="2020-11" db="EMBL/GenBank/DDBJ databases">
        <authorList>
            <person name="Tran Van P."/>
        </authorList>
    </citation>
    <scope>NUCLEOTIDE SEQUENCE</scope>
</reference>
<accession>A0A7R9L8S1</accession>
<dbReference type="Pfam" id="PF05769">
    <property type="entry name" value="SIKE"/>
    <property type="match status" value="1"/>
</dbReference>